<dbReference type="GO" id="GO:0006906">
    <property type="term" value="P:vesicle fusion"/>
    <property type="evidence" value="ECO:0007669"/>
    <property type="project" value="TreeGrafter"/>
</dbReference>
<dbReference type="GO" id="GO:0006836">
    <property type="term" value="P:neurotransmitter transport"/>
    <property type="evidence" value="ECO:0007669"/>
    <property type="project" value="UniProtKB-KW"/>
</dbReference>
<dbReference type="GO" id="GO:0048278">
    <property type="term" value="P:vesicle docking"/>
    <property type="evidence" value="ECO:0007669"/>
    <property type="project" value="TreeGrafter"/>
</dbReference>
<dbReference type="Gene3D" id="1.20.58.70">
    <property type="match status" value="1"/>
</dbReference>
<dbReference type="GO" id="GO:0005484">
    <property type="term" value="F:SNAP receptor activity"/>
    <property type="evidence" value="ECO:0007669"/>
    <property type="project" value="TreeGrafter"/>
</dbReference>
<feature type="coiled-coil region" evidence="3">
    <location>
        <begin position="156"/>
        <end position="193"/>
    </location>
</feature>
<feature type="domain" description="T-SNARE coiled-coil homology" evidence="5">
    <location>
        <begin position="170"/>
        <end position="232"/>
    </location>
</feature>
<evidence type="ECO:0000256" key="4">
    <source>
        <dbReference type="SAM" id="Phobius"/>
    </source>
</evidence>
<dbReference type="RefSeq" id="XP_014242349.1">
    <property type="nucleotide sequence ID" value="XM_014386863.2"/>
</dbReference>
<accession>A0A8I6RFN6</accession>
<dbReference type="PANTHER" id="PTHR19957:SF411">
    <property type="entry name" value="LD23667P"/>
    <property type="match status" value="1"/>
</dbReference>
<evidence type="ECO:0000256" key="3">
    <source>
        <dbReference type="SAM" id="Coils"/>
    </source>
</evidence>
<dbReference type="GO" id="GO:0008021">
    <property type="term" value="C:synaptic vesicle"/>
    <property type="evidence" value="ECO:0007669"/>
    <property type="project" value="TreeGrafter"/>
</dbReference>
<comment type="similarity">
    <text evidence="1">Belongs to the syntaxin family.</text>
</comment>
<keyword evidence="4" id="KW-0812">Transmembrane</keyword>
<dbReference type="Gene3D" id="1.20.5.110">
    <property type="match status" value="1"/>
</dbReference>
<dbReference type="CTD" id="36173"/>
<dbReference type="Pfam" id="PF05739">
    <property type="entry name" value="SNARE"/>
    <property type="match status" value="1"/>
</dbReference>
<dbReference type="FunFam" id="1.20.58.70:FF:000006">
    <property type="entry name" value="Syntaxin 7"/>
    <property type="match status" value="1"/>
</dbReference>
<dbReference type="GO" id="GO:0000149">
    <property type="term" value="F:SNARE binding"/>
    <property type="evidence" value="ECO:0007669"/>
    <property type="project" value="TreeGrafter"/>
</dbReference>
<keyword evidence="2" id="KW-0813">Transport</keyword>
<evidence type="ECO:0000256" key="2">
    <source>
        <dbReference type="ARBA" id="ARBA00022775"/>
    </source>
</evidence>
<dbReference type="PROSITE" id="PS50192">
    <property type="entry name" value="T_SNARE"/>
    <property type="match status" value="1"/>
</dbReference>
<dbReference type="InterPro" id="IPR010989">
    <property type="entry name" value="SNARE"/>
</dbReference>
<proteinExistence type="inferred from homology"/>
<dbReference type="GeneID" id="106662639"/>
<dbReference type="GO" id="GO:0031201">
    <property type="term" value="C:SNARE complex"/>
    <property type="evidence" value="ECO:0007669"/>
    <property type="project" value="TreeGrafter"/>
</dbReference>
<dbReference type="OrthoDB" id="364348at2759"/>
<sequence>MEGGFNSYQNGSDRRDFNQTAQKIGTNIQKILQNVVSMKKMVNVLGTFQETPELRLKLHQIQHYTNNLATDTSDSLKTLSNIPFPQSTENKEYKMQKERLVEEFMSALNAFQESQRLALEKEKKDIAQKNVTSLLPPPNSTHGTSHGDQLIELTPSVKTQAQLQQEERDIRLLEQQRAEMLQLEDDISKVNNIFKELGNMVHNQGEFVDSIEANVESASVFVSEGATQLREAHRLKSKLRKYKCILLLIPLTFLICLIIFLSWNSN</sequence>
<dbReference type="InterPro" id="IPR000727">
    <property type="entry name" value="T_SNARE_dom"/>
</dbReference>
<keyword evidence="7" id="KW-1185">Reference proteome</keyword>
<organism evidence="6 7">
    <name type="scientific">Cimex lectularius</name>
    <name type="common">Bed bug</name>
    <name type="synonym">Acanthia lectularia</name>
    <dbReference type="NCBI Taxonomy" id="79782"/>
    <lineage>
        <taxon>Eukaryota</taxon>
        <taxon>Metazoa</taxon>
        <taxon>Ecdysozoa</taxon>
        <taxon>Arthropoda</taxon>
        <taxon>Hexapoda</taxon>
        <taxon>Insecta</taxon>
        <taxon>Pterygota</taxon>
        <taxon>Neoptera</taxon>
        <taxon>Paraneoptera</taxon>
        <taxon>Hemiptera</taxon>
        <taxon>Heteroptera</taxon>
        <taxon>Panheteroptera</taxon>
        <taxon>Cimicomorpha</taxon>
        <taxon>Cimicidae</taxon>
        <taxon>Cimex</taxon>
    </lineage>
</organism>
<dbReference type="InterPro" id="IPR045242">
    <property type="entry name" value="Syntaxin"/>
</dbReference>
<name>A0A8I6RFN6_CIMLE</name>
<evidence type="ECO:0000259" key="5">
    <source>
        <dbReference type="PROSITE" id="PS50192"/>
    </source>
</evidence>
<evidence type="ECO:0000313" key="7">
    <source>
        <dbReference type="Proteomes" id="UP000494040"/>
    </source>
</evidence>
<dbReference type="AlphaFoldDB" id="A0A8I6RFN6"/>
<dbReference type="GO" id="GO:0006886">
    <property type="term" value="P:intracellular protein transport"/>
    <property type="evidence" value="ECO:0007669"/>
    <property type="project" value="TreeGrafter"/>
</dbReference>
<evidence type="ECO:0000256" key="1">
    <source>
        <dbReference type="ARBA" id="ARBA00009063"/>
    </source>
</evidence>
<evidence type="ECO:0000313" key="6">
    <source>
        <dbReference type="EnsemblMetazoa" id="XP_014242349.1"/>
    </source>
</evidence>
<dbReference type="EnsemblMetazoa" id="XM_014386863.2">
    <property type="protein sequence ID" value="XP_014242349.1"/>
    <property type="gene ID" value="LOC106662639"/>
</dbReference>
<dbReference type="InterPro" id="IPR006011">
    <property type="entry name" value="Syntaxin_N"/>
</dbReference>
<feature type="transmembrane region" description="Helical" evidence="4">
    <location>
        <begin position="244"/>
        <end position="263"/>
    </location>
</feature>
<keyword evidence="3" id="KW-0175">Coiled coil</keyword>
<protein>
    <recommendedName>
        <fullName evidence="5">t-SNARE coiled-coil homology domain-containing protein</fullName>
    </recommendedName>
</protein>
<dbReference type="Proteomes" id="UP000494040">
    <property type="component" value="Unassembled WGS sequence"/>
</dbReference>
<keyword evidence="4" id="KW-1133">Transmembrane helix</keyword>
<dbReference type="SUPFAM" id="SSF47661">
    <property type="entry name" value="t-snare proteins"/>
    <property type="match status" value="1"/>
</dbReference>
<dbReference type="KEGG" id="clec:106662639"/>
<keyword evidence="4" id="KW-0472">Membrane</keyword>
<reference evidence="6" key="1">
    <citation type="submission" date="2022-01" db="UniProtKB">
        <authorList>
            <consortium name="EnsemblMetazoa"/>
        </authorList>
    </citation>
    <scope>IDENTIFICATION</scope>
</reference>
<keyword evidence="2" id="KW-0532">Neurotransmitter transport</keyword>
<dbReference type="SMART" id="SM00397">
    <property type="entry name" value="t_SNARE"/>
    <property type="match status" value="1"/>
</dbReference>
<dbReference type="SMART" id="SM00503">
    <property type="entry name" value="SynN"/>
    <property type="match status" value="1"/>
</dbReference>
<dbReference type="OMA" id="LMTYTKQ"/>
<dbReference type="Pfam" id="PF14523">
    <property type="entry name" value="Syntaxin_2"/>
    <property type="match status" value="1"/>
</dbReference>
<dbReference type="PANTHER" id="PTHR19957">
    <property type="entry name" value="SYNTAXIN"/>
    <property type="match status" value="1"/>
</dbReference>